<accession>A0ABQ3C2X4</accession>
<gene>
    <name evidence="1" type="ORF">GCM10008088_24620</name>
</gene>
<dbReference type="Gene3D" id="3.30.1330.80">
    <property type="entry name" value="Hypothetical protein, similar to alpha- acetolactate decarboxylase, domain 2"/>
    <property type="match status" value="1"/>
</dbReference>
<sequence length="233" mass="26106">MKNFYCLVFAVISLVSCNQKENSTSTIKTVAAMKDVMWKGELQGKINLDTISDKMGLFGLGPVSGLTGEILINDGTVYTSKVTSDSTMIVEKNKQVEAPFFVYGNVTNWQEIALPKKVNDLNTLEKFIDETKADAKKPFIFKLKGMVDAAKIHIQNLAKGTKVSSPKEAHQGQVTYDLENEEVEIIGFFSRKHQGIFTHHDSFAHMHLITSDEKKMGHLDAAQFNQLKLYIEK</sequence>
<evidence type="ECO:0008006" key="3">
    <source>
        <dbReference type="Google" id="ProtNLM"/>
    </source>
</evidence>
<dbReference type="SUPFAM" id="SSF117856">
    <property type="entry name" value="AF0104/ALDC/Ptd012-like"/>
    <property type="match status" value="1"/>
</dbReference>
<dbReference type="EMBL" id="BMWY01000007">
    <property type="protein sequence ID" value="GGZ62189.1"/>
    <property type="molecule type" value="Genomic_DNA"/>
</dbReference>
<dbReference type="Proteomes" id="UP000615593">
    <property type="component" value="Unassembled WGS sequence"/>
</dbReference>
<dbReference type="PROSITE" id="PS51257">
    <property type="entry name" value="PROKAR_LIPOPROTEIN"/>
    <property type="match status" value="1"/>
</dbReference>
<evidence type="ECO:0000313" key="2">
    <source>
        <dbReference type="Proteomes" id="UP000615593"/>
    </source>
</evidence>
<name>A0ABQ3C2X4_9FLAO</name>
<comment type="caution">
    <text evidence="1">The sequence shown here is derived from an EMBL/GenBank/DDBJ whole genome shotgun (WGS) entry which is preliminary data.</text>
</comment>
<keyword evidence="2" id="KW-1185">Reference proteome</keyword>
<protein>
    <recommendedName>
        <fullName evidence="3">Acetolactate decarboxylase</fullName>
    </recommendedName>
</protein>
<dbReference type="RefSeq" id="WP_027886254.1">
    <property type="nucleotide sequence ID" value="NZ_BMWY01000007.1"/>
</dbReference>
<dbReference type="InterPro" id="IPR005128">
    <property type="entry name" value="Acetolactate_a_deCO2ase"/>
</dbReference>
<dbReference type="GeneID" id="94370125"/>
<dbReference type="Pfam" id="PF03306">
    <property type="entry name" value="AAL_decarboxy"/>
    <property type="match status" value="1"/>
</dbReference>
<proteinExistence type="predicted"/>
<reference evidence="2" key="1">
    <citation type="journal article" date="2019" name="Int. J. Syst. Evol. Microbiol.">
        <title>The Global Catalogue of Microorganisms (GCM) 10K type strain sequencing project: providing services to taxonomists for standard genome sequencing and annotation.</title>
        <authorList>
            <consortium name="The Broad Institute Genomics Platform"/>
            <consortium name="The Broad Institute Genome Sequencing Center for Infectious Disease"/>
            <person name="Wu L."/>
            <person name="Ma J."/>
        </authorList>
    </citation>
    <scope>NUCLEOTIDE SEQUENCE [LARGE SCALE GENOMIC DNA]</scope>
    <source>
        <strain evidence="2">KCTC 12708</strain>
    </source>
</reference>
<evidence type="ECO:0000313" key="1">
    <source>
        <dbReference type="EMBL" id="GGZ62189.1"/>
    </source>
</evidence>
<organism evidence="1 2">
    <name type="scientific">Mesonia mobilis</name>
    <dbReference type="NCBI Taxonomy" id="369791"/>
    <lineage>
        <taxon>Bacteria</taxon>
        <taxon>Pseudomonadati</taxon>
        <taxon>Bacteroidota</taxon>
        <taxon>Flavobacteriia</taxon>
        <taxon>Flavobacteriales</taxon>
        <taxon>Flavobacteriaceae</taxon>
        <taxon>Mesonia</taxon>
    </lineage>
</organism>